<dbReference type="Proteomes" id="UP000494106">
    <property type="component" value="Unassembled WGS sequence"/>
</dbReference>
<dbReference type="OrthoDB" id="6496131at2759"/>
<gene>
    <name evidence="1" type="ORF">APLA_LOCUS13537</name>
</gene>
<dbReference type="EMBL" id="CADEBC010000555">
    <property type="protein sequence ID" value="CAB3252437.1"/>
    <property type="molecule type" value="Genomic_DNA"/>
</dbReference>
<proteinExistence type="predicted"/>
<dbReference type="AlphaFoldDB" id="A0A8S1AVB4"/>
<accession>A0A8S1AVB4</accession>
<protein>
    <submittedName>
        <fullName evidence="1">Uncharacterized protein</fullName>
    </submittedName>
</protein>
<organism evidence="1 2">
    <name type="scientific">Arctia plantaginis</name>
    <name type="common">Wood tiger moth</name>
    <name type="synonym">Phalaena plantaginis</name>
    <dbReference type="NCBI Taxonomy" id="874455"/>
    <lineage>
        <taxon>Eukaryota</taxon>
        <taxon>Metazoa</taxon>
        <taxon>Ecdysozoa</taxon>
        <taxon>Arthropoda</taxon>
        <taxon>Hexapoda</taxon>
        <taxon>Insecta</taxon>
        <taxon>Pterygota</taxon>
        <taxon>Neoptera</taxon>
        <taxon>Endopterygota</taxon>
        <taxon>Lepidoptera</taxon>
        <taxon>Glossata</taxon>
        <taxon>Ditrysia</taxon>
        <taxon>Noctuoidea</taxon>
        <taxon>Erebidae</taxon>
        <taxon>Arctiinae</taxon>
        <taxon>Arctia</taxon>
    </lineage>
</organism>
<dbReference type="PANTHER" id="PTHR33198">
    <property type="entry name" value="ANK_REP_REGION DOMAIN-CONTAINING PROTEIN-RELATED"/>
    <property type="match status" value="1"/>
</dbReference>
<keyword evidence="2" id="KW-1185">Reference proteome</keyword>
<evidence type="ECO:0000313" key="1">
    <source>
        <dbReference type="EMBL" id="CAB3252437.1"/>
    </source>
</evidence>
<name>A0A8S1AVB4_ARCPL</name>
<reference evidence="1 2" key="1">
    <citation type="submission" date="2020-04" db="EMBL/GenBank/DDBJ databases">
        <authorList>
            <person name="Wallbank WR R."/>
            <person name="Pardo Diaz C."/>
            <person name="Kozak K."/>
            <person name="Martin S."/>
            <person name="Jiggins C."/>
            <person name="Moest M."/>
            <person name="Warren A I."/>
            <person name="Byers J.R.P. K."/>
            <person name="Montejo-Kovacevich G."/>
            <person name="Yen C E."/>
        </authorList>
    </citation>
    <scope>NUCLEOTIDE SEQUENCE [LARGE SCALE GENOMIC DNA]</scope>
</reference>
<evidence type="ECO:0000313" key="2">
    <source>
        <dbReference type="Proteomes" id="UP000494106"/>
    </source>
</evidence>
<sequence>MSVGKISEFKVSTGNWSSYIQVERVEMYFLANKVEEDVKLPTLITFIGEDTYELLSSLASRIKPASLKYKAAVELLQKHLQPKPSVLAERYRFRQRRQLAEEYVSVLKKLTRNCEFQMNLEENLRDQFVCGIKSEVTRQRLFAEKDIGYTQSVTLALSLEAAERDAGAVVLQSEQLVQSDPDPCGTRHDMALRLKTPSRSSNMTVRSSR</sequence>
<comment type="caution">
    <text evidence="1">The sequence shown here is derived from an EMBL/GenBank/DDBJ whole genome shotgun (WGS) entry which is preliminary data.</text>
</comment>
<dbReference type="PANTHER" id="PTHR33198:SF19">
    <property type="entry name" value="CCHC-TYPE DOMAIN-CONTAINING PROTEIN"/>
    <property type="match status" value="1"/>
</dbReference>